<dbReference type="Proteomes" id="UP000241247">
    <property type="component" value="Unassembled WGS sequence"/>
</dbReference>
<accession>A0A2T5B1I2</accession>
<dbReference type="AlphaFoldDB" id="A0A2T5B1I2"/>
<organism evidence="1 2">
    <name type="scientific">Mycoplana dimorpha</name>
    <dbReference type="NCBI Taxonomy" id="28320"/>
    <lineage>
        <taxon>Bacteria</taxon>
        <taxon>Pseudomonadati</taxon>
        <taxon>Pseudomonadota</taxon>
        <taxon>Alphaproteobacteria</taxon>
        <taxon>Hyphomicrobiales</taxon>
        <taxon>Rhizobiaceae</taxon>
        <taxon>Mycoplana</taxon>
    </lineage>
</organism>
<comment type="caution">
    <text evidence="1">The sequence shown here is derived from an EMBL/GenBank/DDBJ whole genome shotgun (WGS) entry which is preliminary data.</text>
</comment>
<keyword evidence="2" id="KW-1185">Reference proteome</keyword>
<evidence type="ECO:0000313" key="2">
    <source>
        <dbReference type="Proteomes" id="UP000241247"/>
    </source>
</evidence>
<gene>
    <name evidence="1" type="ORF">C7449_107257</name>
</gene>
<protein>
    <submittedName>
        <fullName evidence="1">Uncharacterized protein</fullName>
    </submittedName>
</protein>
<sequence length="44" mass="4885">MMAVETGRTDLVAWALTLHDQIIGWAGDVNVKRDFLGFYCVTVA</sequence>
<dbReference type="EMBL" id="PZZZ01000007">
    <property type="protein sequence ID" value="PTM92843.1"/>
    <property type="molecule type" value="Genomic_DNA"/>
</dbReference>
<evidence type="ECO:0000313" key="1">
    <source>
        <dbReference type="EMBL" id="PTM92843.1"/>
    </source>
</evidence>
<reference evidence="1 2" key="1">
    <citation type="submission" date="2018-04" db="EMBL/GenBank/DDBJ databases">
        <title>Genomic Encyclopedia of Type Strains, Phase IV (KMG-IV): sequencing the most valuable type-strain genomes for metagenomic binning, comparative biology and taxonomic classification.</title>
        <authorList>
            <person name="Goeker M."/>
        </authorList>
    </citation>
    <scope>NUCLEOTIDE SEQUENCE [LARGE SCALE GENOMIC DNA]</scope>
    <source>
        <strain evidence="1 2">DSM 7138</strain>
    </source>
</reference>
<name>A0A2T5B1I2_MYCDI</name>
<proteinExistence type="predicted"/>